<dbReference type="PROSITE" id="PS50893">
    <property type="entry name" value="ABC_TRANSPORTER_2"/>
    <property type="match status" value="1"/>
</dbReference>
<evidence type="ECO:0000313" key="5">
    <source>
        <dbReference type="Proteomes" id="UP001140949"/>
    </source>
</evidence>
<dbReference type="Gene3D" id="3.40.50.300">
    <property type="entry name" value="P-loop containing nucleotide triphosphate hydrolases"/>
    <property type="match status" value="1"/>
</dbReference>
<dbReference type="GO" id="GO:0016887">
    <property type="term" value="F:ATP hydrolysis activity"/>
    <property type="evidence" value="ECO:0007669"/>
    <property type="project" value="InterPro"/>
</dbReference>
<dbReference type="AlphaFoldDB" id="A0AAX6DIQ0"/>
<gene>
    <name evidence="4" type="ORF">M6B38_243355</name>
</gene>
<keyword evidence="2" id="KW-0067">ATP-binding</keyword>
<keyword evidence="1" id="KW-0547">Nucleotide-binding</keyword>
<proteinExistence type="predicted"/>
<feature type="domain" description="ABC transporter" evidence="3">
    <location>
        <begin position="6"/>
        <end position="249"/>
    </location>
</feature>
<reference evidence="4" key="1">
    <citation type="journal article" date="2023" name="GigaByte">
        <title>Genome assembly of the bearded iris, Iris pallida Lam.</title>
        <authorList>
            <person name="Bruccoleri R.E."/>
            <person name="Oakeley E.J."/>
            <person name="Faust A.M.E."/>
            <person name="Altorfer M."/>
            <person name="Dessus-Babus S."/>
            <person name="Burckhardt D."/>
            <person name="Oertli M."/>
            <person name="Naumann U."/>
            <person name="Petersen F."/>
            <person name="Wong J."/>
        </authorList>
    </citation>
    <scope>NUCLEOTIDE SEQUENCE</scope>
    <source>
        <strain evidence="4">GSM-AAB239-AS_SAM_17_03QT</strain>
    </source>
</reference>
<dbReference type="PANTHER" id="PTHR43158:SF12">
    <property type="entry name" value="ABC TRANSPORTER FAMILY PROTEIN"/>
    <property type="match status" value="1"/>
</dbReference>
<evidence type="ECO:0000313" key="4">
    <source>
        <dbReference type="EMBL" id="KAJ6791637.1"/>
    </source>
</evidence>
<reference evidence="4" key="2">
    <citation type="submission" date="2023-04" db="EMBL/GenBank/DDBJ databases">
        <authorList>
            <person name="Bruccoleri R.E."/>
            <person name="Oakeley E.J."/>
            <person name="Faust A.-M."/>
            <person name="Dessus-Babus S."/>
            <person name="Altorfer M."/>
            <person name="Burckhardt D."/>
            <person name="Oertli M."/>
            <person name="Naumann U."/>
            <person name="Petersen F."/>
            <person name="Wong J."/>
        </authorList>
    </citation>
    <scope>NUCLEOTIDE SEQUENCE</scope>
    <source>
        <strain evidence="4">GSM-AAB239-AS_SAM_17_03QT</strain>
        <tissue evidence="4">Leaf</tissue>
    </source>
</reference>
<evidence type="ECO:0000256" key="1">
    <source>
        <dbReference type="ARBA" id="ARBA00022741"/>
    </source>
</evidence>
<sequence length="330" mass="36992">MENPTVEIRDLSFTYPGIDGHPPPGSRPLINGLSLSLGAGERCLLVGSNGAGKTTILKIMGGKHMVAPEMVRVLGRSAFHDTSLISSGELSYLGGEWRRDVAFAGFEVSIQMDISAEKMIYGVSGIDPKRREELIKVLDIDLSWKMHKSSDGQRRRVQICMGLLKPFKVLLLDEITVDLDVLARANLLNYLKKECKERGATIIYATHIFDGLEDWPSHIVYVAHGKLQLALPLEKVKELSNLSLMRTVESWLRKERDEERERRRIRKEKGLLEYEKWVEGSRVIGDPAKSAARVTNNGWAAGRLTSPWQGRRISFLAQIESLGNNACFPI</sequence>
<dbReference type="InterPro" id="IPR003593">
    <property type="entry name" value="AAA+_ATPase"/>
</dbReference>
<dbReference type="EMBL" id="JANAVB010044219">
    <property type="protein sequence ID" value="KAJ6791637.1"/>
    <property type="molecule type" value="Genomic_DNA"/>
</dbReference>
<dbReference type="Pfam" id="PF00005">
    <property type="entry name" value="ABC_tran"/>
    <property type="match status" value="1"/>
</dbReference>
<dbReference type="SMART" id="SM00382">
    <property type="entry name" value="AAA"/>
    <property type="match status" value="1"/>
</dbReference>
<dbReference type="InterPro" id="IPR003439">
    <property type="entry name" value="ABC_transporter-like_ATP-bd"/>
</dbReference>
<dbReference type="PANTHER" id="PTHR43158">
    <property type="entry name" value="SKFA PEPTIDE EXPORT ATP-BINDING PROTEIN SKFE"/>
    <property type="match status" value="1"/>
</dbReference>
<evidence type="ECO:0000259" key="3">
    <source>
        <dbReference type="PROSITE" id="PS50893"/>
    </source>
</evidence>
<name>A0AAX6DIQ0_IRIPA</name>
<protein>
    <submittedName>
        <fullName evidence="4">ABC transporter I family member 20</fullName>
    </submittedName>
</protein>
<dbReference type="InterPro" id="IPR027417">
    <property type="entry name" value="P-loop_NTPase"/>
</dbReference>
<dbReference type="GO" id="GO:0005524">
    <property type="term" value="F:ATP binding"/>
    <property type="evidence" value="ECO:0007669"/>
    <property type="project" value="UniProtKB-KW"/>
</dbReference>
<evidence type="ECO:0000256" key="2">
    <source>
        <dbReference type="ARBA" id="ARBA00022840"/>
    </source>
</evidence>
<accession>A0AAX6DIQ0</accession>
<comment type="caution">
    <text evidence="4">The sequence shown here is derived from an EMBL/GenBank/DDBJ whole genome shotgun (WGS) entry which is preliminary data.</text>
</comment>
<dbReference type="SUPFAM" id="SSF52540">
    <property type="entry name" value="P-loop containing nucleoside triphosphate hydrolases"/>
    <property type="match status" value="1"/>
</dbReference>
<dbReference type="Proteomes" id="UP001140949">
    <property type="component" value="Unassembled WGS sequence"/>
</dbReference>
<keyword evidence="5" id="KW-1185">Reference proteome</keyword>
<organism evidence="4 5">
    <name type="scientific">Iris pallida</name>
    <name type="common">Sweet iris</name>
    <dbReference type="NCBI Taxonomy" id="29817"/>
    <lineage>
        <taxon>Eukaryota</taxon>
        <taxon>Viridiplantae</taxon>
        <taxon>Streptophyta</taxon>
        <taxon>Embryophyta</taxon>
        <taxon>Tracheophyta</taxon>
        <taxon>Spermatophyta</taxon>
        <taxon>Magnoliopsida</taxon>
        <taxon>Liliopsida</taxon>
        <taxon>Asparagales</taxon>
        <taxon>Iridaceae</taxon>
        <taxon>Iridoideae</taxon>
        <taxon>Irideae</taxon>
        <taxon>Iris</taxon>
    </lineage>
</organism>